<reference evidence="8 9" key="1">
    <citation type="submission" date="2021-12" db="EMBL/GenBank/DDBJ databases">
        <title>Discovery of the Pendulisporaceae a myxobacterial family with distinct sporulation behavior and unique specialized metabolism.</title>
        <authorList>
            <person name="Garcia R."/>
            <person name="Popoff A."/>
            <person name="Bader C.D."/>
            <person name="Loehr J."/>
            <person name="Walesch S."/>
            <person name="Walt C."/>
            <person name="Boldt J."/>
            <person name="Bunk B."/>
            <person name="Haeckl F.J.F.P.J."/>
            <person name="Gunesch A.P."/>
            <person name="Birkelbach J."/>
            <person name="Nuebel U."/>
            <person name="Pietschmann T."/>
            <person name="Bach T."/>
            <person name="Mueller R."/>
        </authorList>
    </citation>
    <scope>NUCLEOTIDE SEQUENCE [LARGE SCALE GENOMIC DNA]</scope>
    <source>
        <strain evidence="8 9">MSr12523</strain>
    </source>
</reference>
<proteinExistence type="predicted"/>
<evidence type="ECO:0000256" key="4">
    <source>
        <dbReference type="ARBA" id="ARBA00022840"/>
    </source>
</evidence>
<organism evidence="8 9">
    <name type="scientific">Pendulispora brunnea</name>
    <dbReference type="NCBI Taxonomy" id="2905690"/>
    <lineage>
        <taxon>Bacteria</taxon>
        <taxon>Pseudomonadati</taxon>
        <taxon>Myxococcota</taxon>
        <taxon>Myxococcia</taxon>
        <taxon>Myxococcales</taxon>
        <taxon>Sorangiineae</taxon>
        <taxon>Pendulisporaceae</taxon>
        <taxon>Pendulispora</taxon>
    </lineage>
</organism>
<dbReference type="PANTHER" id="PTHR43289">
    <property type="entry name" value="MITOGEN-ACTIVATED PROTEIN KINASE KINASE KINASE 20-RELATED"/>
    <property type="match status" value="1"/>
</dbReference>
<dbReference type="InterPro" id="IPR008271">
    <property type="entry name" value="Ser/Thr_kinase_AS"/>
</dbReference>
<dbReference type="Gene3D" id="3.30.200.20">
    <property type="entry name" value="Phosphorylase Kinase, domain 1"/>
    <property type="match status" value="1"/>
</dbReference>
<protein>
    <submittedName>
        <fullName evidence="8">Serine/threonine protein kinase</fullName>
    </submittedName>
</protein>
<evidence type="ECO:0000256" key="5">
    <source>
        <dbReference type="PROSITE-ProRule" id="PRU10141"/>
    </source>
</evidence>
<name>A0ABZ2KD42_9BACT</name>
<dbReference type="PROSITE" id="PS00107">
    <property type="entry name" value="PROTEIN_KINASE_ATP"/>
    <property type="match status" value="1"/>
</dbReference>
<keyword evidence="6" id="KW-1133">Transmembrane helix</keyword>
<dbReference type="SMART" id="SM00220">
    <property type="entry name" value="S_TKc"/>
    <property type="match status" value="1"/>
</dbReference>
<evidence type="ECO:0000256" key="2">
    <source>
        <dbReference type="ARBA" id="ARBA00022741"/>
    </source>
</evidence>
<feature type="transmembrane region" description="Helical" evidence="6">
    <location>
        <begin position="343"/>
        <end position="369"/>
    </location>
</feature>
<dbReference type="InterPro" id="IPR017441">
    <property type="entry name" value="Protein_kinase_ATP_BS"/>
</dbReference>
<dbReference type="PROSITE" id="PS50011">
    <property type="entry name" value="PROTEIN_KINASE_DOM"/>
    <property type="match status" value="1"/>
</dbReference>
<evidence type="ECO:0000259" key="7">
    <source>
        <dbReference type="PROSITE" id="PS50011"/>
    </source>
</evidence>
<evidence type="ECO:0000256" key="1">
    <source>
        <dbReference type="ARBA" id="ARBA00022679"/>
    </source>
</evidence>
<evidence type="ECO:0000256" key="6">
    <source>
        <dbReference type="SAM" id="Phobius"/>
    </source>
</evidence>
<dbReference type="Gene3D" id="1.10.510.10">
    <property type="entry name" value="Transferase(Phosphotransferase) domain 1"/>
    <property type="match status" value="1"/>
</dbReference>
<gene>
    <name evidence="8" type="ORF">LZC95_06605</name>
</gene>
<dbReference type="PROSITE" id="PS00108">
    <property type="entry name" value="PROTEIN_KINASE_ST"/>
    <property type="match status" value="1"/>
</dbReference>
<evidence type="ECO:0000313" key="9">
    <source>
        <dbReference type="Proteomes" id="UP001379533"/>
    </source>
</evidence>
<keyword evidence="3 8" id="KW-0418">Kinase</keyword>
<dbReference type="RefSeq" id="WP_394847125.1">
    <property type="nucleotide sequence ID" value="NZ_CP089982.1"/>
</dbReference>
<keyword evidence="9" id="KW-1185">Reference proteome</keyword>
<dbReference type="InterPro" id="IPR000719">
    <property type="entry name" value="Prot_kinase_dom"/>
</dbReference>
<dbReference type="Proteomes" id="UP001379533">
    <property type="component" value="Chromosome"/>
</dbReference>
<sequence>MTLRASLQSFEPGVILLGRYRVEKVVGRGGMGAVLAAWDTELQHRVAIKVLSGFALAESEPVGRFMREARIVVKLQSDHVVRVFNAGTLETGVPYIVMDLLEGHDLGEQGTLAPRTAVDYVLQAIDAIAEAHAQNVVHRDLKPSNLFLANRVGAAPIIKVLDFGISKATNVEGDLSLTGSTSIMGSPRYMSPEQFRSAKQVDERTDVWALGAILYQLLAGSPPFDGASMTEIFESVIHREPAPLHALRPEVPAALEQVILRCLRKAANERYATVAELALALAPFGTGEWQRCVERASKLLADKSTLNAHVGWVAPAEKVVPLPSVSPPPPREPETVRGSRGRIALMAAGLFVLVLASVCVGAALMLAWVKRHPPQLATAAPSSAPAPATSATAIVADSGNVSVDVDAGTDAGGALVGAASARKPAPSAKPARVLTDFQKSRLLGHYSTYDGRRGFVLDRLGEPVKVRLDGESTVHSLKERYSQWTWLDYISEDGKIEIRTKQDTGEVVKLNYADVVRDADARPLR</sequence>
<keyword evidence="2 5" id="KW-0547">Nucleotide-binding</keyword>
<accession>A0ABZ2KD42</accession>
<dbReference type="InterPro" id="IPR011009">
    <property type="entry name" value="Kinase-like_dom_sf"/>
</dbReference>
<evidence type="ECO:0000256" key="3">
    <source>
        <dbReference type="ARBA" id="ARBA00022777"/>
    </source>
</evidence>
<dbReference type="EMBL" id="CP089982">
    <property type="protein sequence ID" value="WXA96509.1"/>
    <property type="molecule type" value="Genomic_DNA"/>
</dbReference>
<keyword evidence="8" id="KW-0723">Serine/threonine-protein kinase</keyword>
<keyword evidence="4 5" id="KW-0067">ATP-binding</keyword>
<dbReference type="Pfam" id="PF00069">
    <property type="entry name" value="Pkinase"/>
    <property type="match status" value="1"/>
</dbReference>
<dbReference type="PANTHER" id="PTHR43289:SF6">
    <property type="entry name" value="SERINE_THREONINE-PROTEIN KINASE NEKL-3"/>
    <property type="match status" value="1"/>
</dbReference>
<dbReference type="SUPFAM" id="SSF56112">
    <property type="entry name" value="Protein kinase-like (PK-like)"/>
    <property type="match status" value="1"/>
</dbReference>
<keyword evidence="1" id="KW-0808">Transferase</keyword>
<feature type="domain" description="Protein kinase" evidence="7">
    <location>
        <begin position="20"/>
        <end position="285"/>
    </location>
</feature>
<keyword evidence="6" id="KW-0472">Membrane</keyword>
<dbReference type="GO" id="GO:0004674">
    <property type="term" value="F:protein serine/threonine kinase activity"/>
    <property type="evidence" value="ECO:0007669"/>
    <property type="project" value="UniProtKB-KW"/>
</dbReference>
<keyword evidence="6" id="KW-0812">Transmembrane</keyword>
<evidence type="ECO:0000313" key="8">
    <source>
        <dbReference type="EMBL" id="WXA96509.1"/>
    </source>
</evidence>
<feature type="binding site" evidence="5">
    <location>
        <position position="49"/>
    </location>
    <ligand>
        <name>ATP</name>
        <dbReference type="ChEBI" id="CHEBI:30616"/>
    </ligand>
</feature>
<dbReference type="CDD" id="cd14014">
    <property type="entry name" value="STKc_PknB_like"/>
    <property type="match status" value="1"/>
</dbReference>